<feature type="domain" description="F-box" evidence="1">
    <location>
        <begin position="58"/>
        <end position="104"/>
    </location>
</feature>
<evidence type="ECO:0000259" key="1">
    <source>
        <dbReference type="PROSITE" id="PS50181"/>
    </source>
</evidence>
<gene>
    <name evidence="2" type="ORF">RchiOBHm_Chr1g0348511</name>
</gene>
<dbReference type="OMA" id="RISCMVD"/>
<keyword evidence="3" id="KW-1185">Reference proteome</keyword>
<evidence type="ECO:0000313" key="3">
    <source>
        <dbReference type="Proteomes" id="UP000238479"/>
    </source>
</evidence>
<dbReference type="InterPro" id="IPR050796">
    <property type="entry name" value="SCF_F-box_component"/>
</dbReference>
<dbReference type="InterPro" id="IPR006527">
    <property type="entry name" value="F-box-assoc_dom_typ1"/>
</dbReference>
<dbReference type="InterPro" id="IPR017451">
    <property type="entry name" value="F-box-assoc_interact_dom"/>
</dbReference>
<dbReference type="Pfam" id="PF00646">
    <property type="entry name" value="F-box"/>
    <property type="match status" value="1"/>
</dbReference>
<dbReference type="PANTHER" id="PTHR31672:SF10">
    <property type="entry name" value="F-BOX DOMAIN-CONTAINING PROTEIN"/>
    <property type="match status" value="1"/>
</dbReference>
<dbReference type="NCBIfam" id="TIGR01640">
    <property type="entry name" value="F_box_assoc_1"/>
    <property type="match status" value="1"/>
</dbReference>
<dbReference type="Pfam" id="PF07734">
    <property type="entry name" value="FBA_1"/>
    <property type="match status" value="1"/>
</dbReference>
<dbReference type="SUPFAM" id="SSF81383">
    <property type="entry name" value="F-box domain"/>
    <property type="match status" value="1"/>
</dbReference>
<dbReference type="STRING" id="74649.A0A2P6SFI5"/>
<accession>A0A2P6SFI5</accession>
<dbReference type="EMBL" id="PDCK01000039">
    <property type="protein sequence ID" value="PRQ57454.1"/>
    <property type="molecule type" value="Genomic_DNA"/>
</dbReference>
<organism evidence="2 3">
    <name type="scientific">Rosa chinensis</name>
    <name type="common">China rose</name>
    <dbReference type="NCBI Taxonomy" id="74649"/>
    <lineage>
        <taxon>Eukaryota</taxon>
        <taxon>Viridiplantae</taxon>
        <taxon>Streptophyta</taxon>
        <taxon>Embryophyta</taxon>
        <taxon>Tracheophyta</taxon>
        <taxon>Spermatophyta</taxon>
        <taxon>Magnoliopsida</taxon>
        <taxon>eudicotyledons</taxon>
        <taxon>Gunneridae</taxon>
        <taxon>Pentapetalae</taxon>
        <taxon>rosids</taxon>
        <taxon>fabids</taxon>
        <taxon>Rosales</taxon>
        <taxon>Rosaceae</taxon>
        <taxon>Rosoideae</taxon>
        <taxon>Rosoideae incertae sedis</taxon>
        <taxon>Rosa</taxon>
    </lineage>
</organism>
<dbReference type="AlphaFoldDB" id="A0A2P6SFI5"/>
<dbReference type="CDD" id="cd22157">
    <property type="entry name" value="F-box_AtFBW1-like"/>
    <property type="match status" value="1"/>
</dbReference>
<dbReference type="PANTHER" id="PTHR31672">
    <property type="entry name" value="BNACNNG10540D PROTEIN"/>
    <property type="match status" value="1"/>
</dbReference>
<sequence length="455" mass="51311">MRGLIFPRVLGPKHSHSGFKATALSQSHFMWDDCYEGKSLLSPESASKLCLSITHVFQTWLKSLPKEIIPNILIKLPIKSLIKFTSVCKSWRSTIKDPRFIRTHLTHTLNFNDQNATHLILLHTVFSEGTSTPFGRVHISGFQEDSYSLHYDNNDVSHYCKVEFPIGLKEEMVNPCLRVVGTCGGLVLLADDLGRYAYNFVIWNPCVRKYVTLSKPSVRFATHGGYDASLGLGYDAIGNDYKVVRVTTLLDQPDELPTTLAQVYSLATGSWGMLRVLPPCLVPGSWVQAFVNGTLHWLALRCVDDHYSHFVVAFDVGSESYREIMLPKCFKAEKSLELRLCASGDRTSIGLFVRCKIESDCFLDIWVMKEYCIEKSWTKLMILTPQGPKRSLPEALCFMRNGEVMLVLEDDRELVSLDIGSKQFKNLGISGGQVCSVDLYEENLVLLDRKDAISY</sequence>
<dbReference type="Gramene" id="PRQ57454">
    <property type="protein sequence ID" value="PRQ57454"/>
    <property type="gene ID" value="RchiOBHm_Chr1g0348511"/>
</dbReference>
<proteinExistence type="predicted"/>
<reference evidence="2 3" key="1">
    <citation type="journal article" date="2018" name="Nat. Genet.">
        <title>The Rosa genome provides new insights in the design of modern roses.</title>
        <authorList>
            <person name="Bendahmane M."/>
        </authorList>
    </citation>
    <scope>NUCLEOTIDE SEQUENCE [LARGE SCALE GENOMIC DNA]</scope>
    <source>
        <strain evidence="3">cv. Old Blush</strain>
    </source>
</reference>
<dbReference type="InterPro" id="IPR001810">
    <property type="entry name" value="F-box_dom"/>
</dbReference>
<dbReference type="Gene3D" id="1.20.1280.50">
    <property type="match status" value="1"/>
</dbReference>
<dbReference type="PROSITE" id="PS50181">
    <property type="entry name" value="FBOX"/>
    <property type="match status" value="1"/>
</dbReference>
<evidence type="ECO:0000313" key="2">
    <source>
        <dbReference type="EMBL" id="PRQ57454.1"/>
    </source>
</evidence>
<comment type="caution">
    <text evidence="2">The sequence shown here is derived from an EMBL/GenBank/DDBJ whole genome shotgun (WGS) entry which is preliminary data.</text>
</comment>
<name>A0A2P6SFI5_ROSCH</name>
<dbReference type="SMART" id="SM00256">
    <property type="entry name" value="FBOX"/>
    <property type="match status" value="1"/>
</dbReference>
<dbReference type="Proteomes" id="UP000238479">
    <property type="component" value="Chromosome 1"/>
</dbReference>
<protein>
    <submittedName>
        <fullName evidence="2">Putative F-box domain-containing protein</fullName>
    </submittedName>
</protein>
<dbReference type="InterPro" id="IPR036047">
    <property type="entry name" value="F-box-like_dom_sf"/>
</dbReference>